<evidence type="ECO:0000256" key="3">
    <source>
        <dbReference type="ARBA" id="ARBA00022723"/>
    </source>
</evidence>
<dbReference type="GO" id="GO:0004497">
    <property type="term" value="F:monooxygenase activity"/>
    <property type="evidence" value="ECO:0007669"/>
    <property type="project" value="UniProtKB-KW"/>
</dbReference>
<evidence type="ECO:0000256" key="2">
    <source>
        <dbReference type="ARBA" id="ARBA00022617"/>
    </source>
</evidence>
<dbReference type="GO" id="GO:0020037">
    <property type="term" value="F:heme binding"/>
    <property type="evidence" value="ECO:0007669"/>
    <property type="project" value="InterPro"/>
</dbReference>
<dbReference type="GeneID" id="5040060"/>
<dbReference type="KEGG" id="ptm:GSPATT00020540001"/>
<feature type="binding site" description="axial binding residue" evidence="7">
    <location>
        <position position="463"/>
    </location>
    <ligand>
        <name>heme</name>
        <dbReference type="ChEBI" id="CHEBI:30413"/>
    </ligand>
    <ligandPart>
        <name>Fe</name>
        <dbReference type="ChEBI" id="CHEBI:18248"/>
    </ligandPart>
</feature>
<dbReference type="InterPro" id="IPR001128">
    <property type="entry name" value="Cyt_P450"/>
</dbReference>
<dbReference type="EMBL" id="CT868596">
    <property type="protein sequence ID" value="CAK86878.1"/>
    <property type="molecule type" value="Genomic_DNA"/>
</dbReference>
<dbReference type="GO" id="GO:0005506">
    <property type="term" value="F:iron ion binding"/>
    <property type="evidence" value="ECO:0007669"/>
    <property type="project" value="InterPro"/>
</dbReference>
<dbReference type="PANTHER" id="PTHR24291">
    <property type="entry name" value="CYTOCHROME P450 FAMILY 4"/>
    <property type="match status" value="1"/>
</dbReference>
<feature type="transmembrane region" description="Helical" evidence="9">
    <location>
        <begin position="6"/>
        <end position="23"/>
    </location>
</feature>
<dbReference type="InterPro" id="IPR036396">
    <property type="entry name" value="Cyt_P450_sf"/>
</dbReference>
<dbReference type="Gene3D" id="1.10.630.10">
    <property type="entry name" value="Cytochrome P450"/>
    <property type="match status" value="1"/>
</dbReference>
<evidence type="ECO:0000256" key="4">
    <source>
        <dbReference type="ARBA" id="ARBA00023002"/>
    </source>
</evidence>
<evidence type="ECO:0000256" key="9">
    <source>
        <dbReference type="SAM" id="Phobius"/>
    </source>
</evidence>
<evidence type="ECO:0000256" key="1">
    <source>
        <dbReference type="ARBA" id="ARBA00010617"/>
    </source>
</evidence>
<reference evidence="10 11" key="1">
    <citation type="journal article" date="2006" name="Nature">
        <title>Global trends of whole-genome duplications revealed by the ciliate Paramecium tetraurelia.</title>
        <authorList>
            <consortium name="Genoscope"/>
            <person name="Aury J.-M."/>
            <person name="Jaillon O."/>
            <person name="Duret L."/>
            <person name="Noel B."/>
            <person name="Jubin C."/>
            <person name="Porcel B.M."/>
            <person name="Segurens B."/>
            <person name="Daubin V."/>
            <person name="Anthouard V."/>
            <person name="Aiach N."/>
            <person name="Arnaiz O."/>
            <person name="Billaut A."/>
            <person name="Beisson J."/>
            <person name="Blanc I."/>
            <person name="Bouhouche K."/>
            <person name="Camara F."/>
            <person name="Duharcourt S."/>
            <person name="Guigo R."/>
            <person name="Gogendeau D."/>
            <person name="Katinka M."/>
            <person name="Keller A.-M."/>
            <person name="Kissmehl R."/>
            <person name="Klotz C."/>
            <person name="Koll F."/>
            <person name="Le Moue A."/>
            <person name="Lepere C."/>
            <person name="Malinsky S."/>
            <person name="Nowacki M."/>
            <person name="Nowak J.K."/>
            <person name="Plattner H."/>
            <person name="Poulain J."/>
            <person name="Ruiz F."/>
            <person name="Serrano V."/>
            <person name="Zagulski M."/>
            <person name="Dessen P."/>
            <person name="Betermier M."/>
            <person name="Weissenbach J."/>
            <person name="Scarpelli C."/>
            <person name="Schachter V."/>
            <person name="Sperling L."/>
            <person name="Meyer E."/>
            <person name="Cohen J."/>
            <person name="Wincker P."/>
        </authorList>
    </citation>
    <scope>NUCLEOTIDE SEQUENCE [LARGE SCALE GENOMIC DNA]</scope>
    <source>
        <strain evidence="10 11">Stock d4-2</strain>
    </source>
</reference>
<keyword evidence="11" id="KW-1185">Reference proteome</keyword>
<dbReference type="PRINTS" id="PR00463">
    <property type="entry name" value="EP450I"/>
</dbReference>
<keyword evidence="5 7" id="KW-0408">Iron</keyword>
<keyword evidence="4 8" id="KW-0560">Oxidoreductase</keyword>
<dbReference type="OrthoDB" id="414857at2759"/>
<evidence type="ECO:0008006" key="12">
    <source>
        <dbReference type="Google" id="ProtNLM"/>
    </source>
</evidence>
<dbReference type="Pfam" id="PF00067">
    <property type="entry name" value="p450"/>
    <property type="match status" value="1"/>
</dbReference>
<keyword evidence="9" id="KW-1133">Transmembrane helix</keyword>
<keyword evidence="6 8" id="KW-0503">Monooxygenase</keyword>
<organism evidence="10 11">
    <name type="scientific">Paramecium tetraurelia</name>
    <dbReference type="NCBI Taxonomy" id="5888"/>
    <lineage>
        <taxon>Eukaryota</taxon>
        <taxon>Sar</taxon>
        <taxon>Alveolata</taxon>
        <taxon>Ciliophora</taxon>
        <taxon>Intramacronucleata</taxon>
        <taxon>Oligohymenophorea</taxon>
        <taxon>Peniculida</taxon>
        <taxon>Parameciidae</taxon>
        <taxon>Paramecium</taxon>
    </lineage>
</organism>
<dbReference type="FunFam" id="1.10.630.10:FF:000091">
    <property type="entry name" value="Uncharacterized protein"/>
    <property type="match status" value="1"/>
</dbReference>
<evidence type="ECO:0000256" key="5">
    <source>
        <dbReference type="ARBA" id="ARBA00023004"/>
    </source>
</evidence>
<comment type="similarity">
    <text evidence="1 8">Belongs to the cytochrome P450 family.</text>
</comment>
<dbReference type="STRING" id="5888.A0DV11"/>
<keyword evidence="9" id="KW-0472">Membrane</keyword>
<dbReference type="PROSITE" id="PS00086">
    <property type="entry name" value="CYTOCHROME_P450"/>
    <property type="match status" value="1"/>
</dbReference>
<dbReference type="PRINTS" id="PR00385">
    <property type="entry name" value="P450"/>
</dbReference>
<evidence type="ECO:0000313" key="11">
    <source>
        <dbReference type="Proteomes" id="UP000000600"/>
    </source>
</evidence>
<accession>A0DV11</accession>
<dbReference type="RefSeq" id="XP_001454275.1">
    <property type="nucleotide sequence ID" value="XM_001454238.1"/>
</dbReference>
<dbReference type="PANTHER" id="PTHR24291:SF50">
    <property type="entry name" value="BIFUNCTIONAL ALBAFLAVENONE MONOOXYGENASE_TERPENE SYNTHASE"/>
    <property type="match status" value="1"/>
</dbReference>
<comment type="cofactor">
    <cofactor evidence="7">
        <name>heme</name>
        <dbReference type="ChEBI" id="CHEBI:30413"/>
    </cofactor>
</comment>
<gene>
    <name evidence="10" type="ORF">GSPATT00020540001</name>
</gene>
<dbReference type="SUPFAM" id="SSF48264">
    <property type="entry name" value="Cytochrome P450"/>
    <property type="match status" value="1"/>
</dbReference>
<sequence>MIIYVLYAVLGLILYLFVMKPLTEMIKLKFQFGKECKICFTVFGKEIFDQLKETKENKNPRDIFNKQKTAYNKYQYKFFVTNMLWIIRISIADPLYQKEALINHDLYQKVDPVCHNDLLSKGLVWSKGEQWKKQRKLLSSSFEFDALKKKVPMINEITQSKIEKFSNENVLSSLQSITGLIVIKSFFGIQTDQIYINNTELQVEIANIMNEMAYMRFKSQIQSTKRLIFGTKAWKIFPTKEEKRLLQRVKDMRSIVGDLVQQRIKYFEDSNNSKNNTINENFLNILVNEYLKITNKQQQEATFDQIIQEFITLQFAGTDTTAVLLHHCLYFLASYPQAQDEIRGEVNRCCPSSFINENEINNLKRLSAFISEVLRLKNPAMRPIIRVATQDHKIKDLQIKKGNKYKSIRQGWLVCIDYFLQNQSEKHFENAGQFDYTRWLQDSPIKDDNNFIYIPFSAGPRNCIGSQMALLEVKIILGQILKQYQITRNTNVEVSWEIHFNHQLSPTNAVILNKIK</sequence>
<evidence type="ECO:0000256" key="8">
    <source>
        <dbReference type="RuleBase" id="RU000461"/>
    </source>
</evidence>
<protein>
    <recommendedName>
        <fullName evidence="12">Cytochrome P450</fullName>
    </recommendedName>
</protein>
<evidence type="ECO:0000256" key="6">
    <source>
        <dbReference type="ARBA" id="ARBA00023033"/>
    </source>
</evidence>
<keyword evidence="2 7" id="KW-0349">Heme</keyword>
<dbReference type="InterPro" id="IPR017972">
    <property type="entry name" value="Cyt_P450_CS"/>
</dbReference>
<dbReference type="Proteomes" id="UP000000600">
    <property type="component" value="Unassembled WGS sequence"/>
</dbReference>
<dbReference type="eggNOG" id="KOG0158">
    <property type="taxonomic scope" value="Eukaryota"/>
</dbReference>
<dbReference type="GO" id="GO:0016705">
    <property type="term" value="F:oxidoreductase activity, acting on paired donors, with incorporation or reduction of molecular oxygen"/>
    <property type="evidence" value="ECO:0007669"/>
    <property type="project" value="InterPro"/>
</dbReference>
<dbReference type="InParanoid" id="A0DV11"/>
<name>A0DV11_PARTE</name>
<evidence type="ECO:0000313" key="10">
    <source>
        <dbReference type="EMBL" id="CAK86878.1"/>
    </source>
</evidence>
<keyword evidence="3 7" id="KW-0479">Metal-binding</keyword>
<proteinExistence type="inferred from homology"/>
<dbReference type="AlphaFoldDB" id="A0DV11"/>
<dbReference type="InterPro" id="IPR002401">
    <property type="entry name" value="Cyt_P450_E_grp-I"/>
</dbReference>
<dbReference type="InterPro" id="IPR050196">
    <property type="entry name" value="Cytochrome_P450_Monoox"/>
</dbReference>
<dbReference type="CDD" id="cd20621">
    <property type="entry name" value="CYP5011A1-like"/>
    <property type="match status" value="1"/>
</dbReference>
<dbReference type="OMA" id="VGYDAQM"/>
<dbReference type="HOGENOM" id="CLU_001570_5_1_1"/>
<keyword evidence="9" id="KW-0812">Transmembrane</keyword>
<evidence type="ECO:0000256" key="7">
    <source>
        <dbReference type="PIRSR" id="PIRSR602401-1"/>
    </source>
</evidence>